<dbReference type="Proteomes" id="UP000676169">
    <property type="component" value="Chromosome"/>
</dbReference>
<protein>
    <submittedName>
        <fullName evidence="3">Metallophosphoesterase family protein</fullName>
    </submittedName>
</protein>
<dbReference type="GO" id="GO:0003993">
    <property type="term" value="F:acid phosphatase activity"/>
    <property type="evidence" value="ECO:0007669"/>
    <property type="project" value="InterPro"/>
</dbReference>
<dbReference type="SUPFAM" id="SSF56300">
    <property type="entry name" value="Metallo-dependent phosphatases"/>
    <property type="match status" value="1"/>
</dbReference>
<gene>
    <name evidence="3" type="ORF">KBB96_08090</name>
</gene>
<dbReference type="Gene3D" id="3.60.21.10">
    <property type="match status" value="1"/>
</dbReference>
<accession>A0A975J2H6</accession>
<dbReference type="InterPro" id="IPR029052">
    <property type="entry name" value="Metallo-depent_PP-like"/>
</dbReference>
<keyword evidence="1" id="KW-0732">Signal</keyword>
<feature type="domain" description="Calcineurin-like phosphoesterase" evidence="2">
    <location>
        <begin position="136"/>
        <end position="343"/>
    </location>
</feature>
<organism evidence="3 4">
    <name type="scientific">Luteolibacter ambystomatis</name>
    <dbReference type="NCBI Taxonomy" id="2824561"/>
    <lineage>
        <taxon>Bacteria</taxon>
        <taxon>Pseudomonadati</taxon>
        <taxon>Verrucomicrobiota</taxon>
        <taxon>Verrucomicrobiia</taxon>
        <taxon>Verrucomicrobiales</taxon>
        <taxon>Verrucomicrobiaceae</taxon>
        <taxon>Luteolibacter</taxon>
    </lineage>
</organism>
<dbReference type="KEGG" id="lamb:KBB96_08090"/>
<evidence type="ECO:0000313" key="4">
    <source>
        <dbReference type="Proteomes" id="UP000676169"/>
    </source>
</evidence>
<dbReference type="SUPFAM" id="SSF49363">
    <property type="entry name" value="Purple acid phosphatase, N-terminal domain"/>
    <property type="match status" value="1"/>
</dbReference>
<evidence type="ECO:0000259" key="2">
    <source>
        <dbReference type="Pfam" id="PF00149"/>
    </source>
</evidence>
<dbReference type="EMBL" id="CP073100">
    <property type="protein sequence ID" value="QUE52843.1"/>
    <property type="molecule type" value="Genomic_DNA"/>
</dbReference>
<dbReference type="PANTHER" id="PTHR22953:SF153">
    <property type="entry name" value="PURPLE ACID PHOSPHATASE"/>
    <property type="match status" value="1"/>
</dbReference>
<evidence type="ECO:0000256" key="1">
    <source>
        <dbReference type="ARBA" id="ARBA00022729"/>
    </source>
</evidence>
<proteinExistence type="predicted"/>
<dbReference type="PANTHER" id="PTHR22953">
    <property type="entry name" value="ACID PHOSPHATASE RELATED"/>
    <property type="match status" value="1"/>
</dbReference>
<reference evidence="3" key="1">
    <citation type="submission" date="2021-04" db="EMBL/GenBank/DDBJ databases">
        <title>Luteolibacter sp. 32A isolated from the skin of an Anderson's salamander (Ambystoma andersonii).</title>
        <authorList>
            <person name="Spergser J."/>
            <person name="Busse H.-J."/>
        </authorList>
    </citation>
    <scope>NUCLEOTIDE SEQUENCE</scope>
    <source>
        <strain evidence="3">32A</strain>
    </source>
</reference>
<sequence>MNLSRRSLLKQAGLLATALPLSRALGVDTPAPEPLPDVLLPYLQNPAADGMTVCFLAQKATAVKVATVKDGQSKLVEMEATGTAIPGTPWTFWKTRLSKLQPGTAYRYQVRYTSEDKPQATPIYTFRTFNPKAPELKVAIFNDIHNHLDTFEAALANLKKDEFEFSIFNGDMINDPSASDGASVVFRLWNDYVRLLDGSQKPIVFIRGNHELRGSFSKKLAYMFDLPHLDAAAPEADQQWQFAFNAGPVHFTFMDTGEDDSPTTDPTSYKRPRFWEAFRRKQTAWLDQHLATPAVKDARHRVFVAHIPLHDPTGDYSIVSRDEWSNRIATAKFDLMLAGHDHAWKYLPEKKSFTVDKGPETDTPPIPVLIGGGPAMKQGTVILLTADSKGLRTKMFASDGGKVLHEGSYKA</sequence>
<dbReference type="AlphaFoldDB" id="A0A975J2H6"/>
<keyword evidence="4" id="KW-1185">Reference proteome</keyword>
<name>A0A975J2H6_9BACT</name>
<dbReference type="InterPro" id="IPR006311">
    <property type="entry name" value="TAT_signal"/>
</dbReference>
<dbReference type="InterPro" id="IPR039331">
    <property type="entry name" value="PAPs-like"/>
</dbReference>
<dbReference type="InterPro" id="IPR004843">
    <property type="entry name" value="Calcineurin-like_PHP"/>
</dbReference>
<dbReference type="InterPro" id="IPR008963">
    <property type="entry name" value="Purple_acid_Pase-like_N"/>
</dbReference>
<evidence type="ECO:0000313" key="3">
    <source>
        <dbReference type="EMBL" id="QUE52843.1"/>
    </source>
</evidence>
<dbReference type="Pfam" id="PF00149">
    <property type="entry name" value="Metallophos"/>
    <property type="match status" value="1"/>
</dbReference>
<dbReference type="RefSeq" id="WP_211634187.1">
    <property type="nucleotide sequence ID" value="NZ_CP073100.1"/>
</dbReference>
<dbReference type="GO" id="GO:0046872">
    <property type="term" value="F:metal ion binding"/>
    <property type="evidence" value="ECO:0007669"/>
    <property type="project" value="InterPro"/>
</dbReference>
<dbReference type="PROSITE" id="PS51318">
    <property type="entry name" value="TAT"/>
    <property type="match status" value="1"/>
</dbReference>